<keyword evidence="6" id="KW-0378">Hydrolase</keyword>
<keyword evidence="8" id="KW-0482">Metalloprotease</keyword>
<dbReference type="EMBL" id="CATQJA010002217">
    <property type="protein sequence ID" value="CAJ0570022.1"/>
    <property type="molecule type" value="Genomic_DNA"/>
</dbReference>
<feature type="domain" description="Peptidase M10 metallopeptidase" evidence="9">
    <location>
        <begin position="22"/>
        <end position="75"/>
    </location>
</feature>
<evidence type="ECO:0000256" key="3">
    <source>
        <dbReference type="ARBA" id="ARBA00022670"/>
    </source>
</evidence>
<keyword evidence="4" id="KW-0479">Metal-binding</keyword>
<dbReference type="Gene3D" id="3.40.390.10">
    <property type="entry name" value="Collagenase (Catalytic Domain)"/>
    <property type="match status" value="1"/>
</dbReference>
<reference evidence="10" key="1">
    <citation type="submission" date="2023-06" db="EMBL/GenBank/DDBJ databases">
        <authorList>
            <person name="Delattre M."/>
        </authorList>
    </citation>
    <scope>NUCLEOTIDE SEQUENCE</scope>
    <source>
        <strain evidence="10">AF72</strain>
    </source>
</reference>
<evidence type="ECO:0000256" key="5">
    <source>
        <dbReference type="ARBA" id="ARBA00022729"/>
    </source>
</evidence>
<dbReference type="SUPFAM" id="SSF55486">
    <property type="entry name" value="Metalloproteases ('zincins'), catalytic domain"/>
    <property type="match status" value="1"/>
</dbReference>
<dbReference type="Pfam" id="PF00413">
    <property type="entry name" value="Peptidase_M10"/>
    <property type="match status" value="1"/>
</dbReference>
<dbReference type="GO" id="GO:0008270">
    <property type="term" value="F:zinc ion binding"/>
    <property type="evidence" value="ECO:0007669"/>
    <property type="project" value="InterPro"/>
</dbReference>
<evidence type="ECO:0000256" key="2">
    <source>
        <dbReference type="ARBA" id="ARBA00010370"/>
    </source>
</evidence>
<evidence type="ECO:0000256" key="7">
    <source>
        <dbReference type="ARBA" id="ARBA00022833"/>
    </source>
</evidence>
<accession>A0AA36CJ43</accession>
<organism evidence="10 11">
    <name type="scientific">Mesorhabditis spiculigera</name>
    <dbReference type="NCBI Taxonomy" id="96644"/>
    <lineage>
        <taxon>Eukaryota</taxon>
        <taxon>Metazoa</taxon>
        <taxon>Ecdysozoa</taxon>
        <taxon>Nematoda</taxon>
        <taxon>Chromadorea</taxon>
        <taxon>Rhabditida</taxon>
        <taxon>Rhabditina</taxon>
        <taxon>Rhabditomorpha</taxon>
        <taxon>Rhabditoidea</taxon>
        <taxon>Rhabditidae</taxon>
        <taxon>Mesorhabditinae</taxon>
        <taxon>Mesorhabditis</taxon>
    </lineage>
</organism>
<evidence type="ECO:0000313" key="10">
    <source>
        <dbReference type="EMBL" id="CAJ0570022.1"/>
    </source>
</evidence>
<evidence type="ECO:0000256" key="6">
    <source>
        <dbReference type="ARBA" id="ARBA00022801"/>
    </source>
</evidence>
<evidence type="ECO:0000256" key="4">
    <source>
        <dbReference type="ARBA" id="ARBA00022723"/>
    </source>
</evidence>
<comment type="cofactor">
    <cofactor evidence="1">
        <name>Zn(2+)</name>
        <dbReference type="ChEBI" id="CHEBI:29105"/>
    </cofactor>
</comment>
<dbReference type="InterPro" id="IPR024079">
    <property type="entry name" value="MetalloPept_cat_dom_sf"/>
</dbReference>
<dbReference type="AlphaFoldDB" id="A0AA36CJ43"/>
<dbReference type="Proteomes" id="UP001177023">
    <property type="component" value="Unassembled WGS sequence"/>
</dbReference>
<dbReference type="GO" id="GO:0030574">
    <property type="term" value="P:collagen catabolic process"/>
    <property type="evidence" value="ECO:0007669"/>
    <property type="project" value="TreeGrafter"/>
</dbReference>
<dbReference type="InterPro" id="IPR001818">
    <property type="entry name" value="Pept_M10_metallopeptidase"/>
</dbReference>
<dbReference type="GO" id="GO:0030198">
    <property type="term" value="P:extracellular matrix organization"/>
    <property type="evidence" value="ECO:0007669"/>
    <property type="project" value="TreeGrafter"/>
</dbReference>
<dbReference type="PANTHER" id="PTHR10201">
    <property type="entry name" value="MATRIX METALLOPROTEINASE"/>
    <property type="match status" value="1"/>
</dbReference>
<sequence length="79" mass="9085">MWCSGYAMHGRREGKRLRAPLKWKKNALTYSIDSYSQDLSNSIQKKTVQEAFQFWAAVSPLTFREVAREGDIRVGLASF</sequence>
<name>A0AA36CJ43_9BILA</name>
<keyword evidence="5" id="KW-0732">Signal</keyword>
<dbReference type="GO" id="GO:0031012">
    <property type="term" value="C:extracellular matrix"/>
    <property type="evidence" value="ECO:0007669"/>
    <property type="project" value="InterPro"/>
</dbReference>
<feature type="non-terminal residue" evidence="10">
    <location>
        <position position="1"/>
    </location>
</feature>
<comment type="similarity">
    <text evidence="2">Belongs to the peptidase M10A family.</text>
</comment>
<gene>
    <name evidence="10" type="ORF">MSPICULIGERA_LOCUS8475</name>
</gene>
<dbReference type="GO" id="GO:0006508">
    <property type="term" value="P:proteolysis"/>
    <property type="evidence" value="ECO:0007669"/>
    <property type="project" value="UniProtKB-KW"/>
</dbReference>
<dbReference type="PANTHER" id="PTHR10201:SF291">
    <property type="entry name" value="MATRIX METALLOPROTEINASE 1, ISOFORM C-RELATED"/>
    <property type="match status" value="1"/>
</dbReference>
<dbReference type="GO" id="GO:0004222">
    <property type="term" value="F:metalloendopeptidase activity"/>
    <property type="evidence" value="ECO:0007669"/>
    <property type="project" value="InterPro"/>
</dbReference>
<proteinExistence type="inferred from homology"/>
<comment type="caution">
    <text evidence="10">The sequence shown here is derived from an EMBL/GenBank/DDBJ whole genome shotgun (WGS) entry which is preliminary data.</text>
</comment>
<evidence type="ECO:0000313" key="11">
    <source>
        <dbReference type="Proteomes" id="UP001177023"/>
    </source>
</evidence>
<protein>
    <recommendedName>
        <fullName evidence="9">Peptidase M10 metallopeptidase domain-containing protein</fullName>
    </recommendedName>
</protein>
<keyword evidence="7" id="KW-0862">Zinc</keyword>
<keyword evidence="3" id="KW-0645">Protease</keyword>
<keyword evidence="11" id="KW-1185">Reference proteome</keyword>
<evidence type="ECO:0000256" key="1">
    <source>
        <dbReference type="ARBA" id="ARBA00001947"/>
    </source>
</evidence>
<evidence type="ECO:0000256" key="8">
    <source>
        <dbReference type="ARBA" id="ARBA00023049"/>
    </source>
</evidence>
<evidence type="ECO:0000259" key="9">
    <source>
        <dbReference type="Pfam" id="PF00413"/>
    </source>
</evidence>